<feature type="transmembrane region" description="Helical" evidence="6">
    <location>
        <begin position="73"/>
        <end position="90"/>
    </location>
</feature>
<keyword evidence="2" id="KW-1003">Cell membrane</keyword>
<dbReference type="PANTHER" id="PTHR33545:SF5">
    <property type="entry name" value="UPF0750 MEMBRANE PROTEIN YITT"/>
    <property type="match status" value="1"/>
</dbReference>
<evidence type="ECO:0000256" key="5">
    <source>
        <dbReference type="ARBA" id="ARBA00023136"/>
    </source>
</evidence>
<keyword evidence="5 6" id="KW-0472">Membrane</keyword>
<dbReference type="Pfam" id="PF02588">
    <property type="entry name" value="YitT_membrane"/>
    <property type="match status" value="1"/>
</dbReference>
<organism evidence="7 8">
    <name type="scientific">Sulfoacidibacillus thermotolerans</name>
    <name type="common">Acidibacillus sulfuroxidans</name>
    <dbReference type="NCBI Taxonomy" id="1765684"/>
    <lineage>
        <taxon>Bacteria</taxon>
        <taxon>Bacillati</taxon>
        <taxon>Bacillota</taxon>
        <taxon>Bacilli</taxon>
        <taxon>Bacillales</taxon>
        <taxon>Alicyclobacillaceae</taxon>
        <taxon>Sulfoacidibacillus</taxon>
    </lineage>
</organism>
<keyword evidence="8" id="KW-1185">Reference proteome</keyword>
<dbReference type="GO" id="GO:0005886">
    <property type="term" value="C:plasma membrane"/>
    <property type="evidence" value="ECO:0007669"/>
    <property type="project" value="UniProtKB-SubCell"/>
</dbReference>
<evidence type="ECO:0000256" key="1">
    <source>
        <dbReference type="ARBA" id="ARBA00004651"/>
    </source>
</evidence>
<feature type="transmembrane region" description="Helical" evidence="6">
    <location>
        <begin position="167"/>
        <end position="185"/>
    </location>
</feature>
<protein>
    <recommendedName>
        <fullName evidence="9">YitT family protein</fullName>
    </recommendedName>
</protein>
<sequence>MNSLPPVRYFVGCLLIAAFTVFIERNAHISAGGVSGLSIGIADLLHTSVGVANFFIKSMIFGFVLAYGGKATAFWTLLGAVMTSLAMWLFEMIPVDVDWSKWSAFLLILLFSKFPIGLLISKGYSTGGYTAIAQVMHQRHRIPLWITLLSLNSLSILAMYIAQGPTAGILTTILALSAGMSTQLWSTITSKLLDRQNWETSQAS</sequence>
<name>A0A2U3D786_SULT2</name>
<proteinExistence type="predicted"/>
<dbReference type="Proteomes" id="UP000245380">
    <property type="component" value="Unassembled WGS sequence"/>
</dbReference>
<comment type="subcellular location">
    <subcellularLocation>
        <location evidence="1">Cell membrane</location>
        <topology evidence="1">Multi-pass membrane protein</topology>
    </subcellularLocation>
</comment>
<evidence type="ECO:0000313" key="8">
    <source>
        <dbReference type="Proteomes" id="UP000245380"/>
    </source>
</evidence>
<evidence type="ECO:0008006" key="9">
    <source>
        <dbReference type="Google" id="ProtNLM"/>
    </source>
</evidence>
<feature type="transmembrane region" description="Helical" evidence="6">
    <location>
        <begin position="142"/>
        <end position="161"/>
    </location>
</feature>
<dbReference type="EMBL" id="MPDK01000018">
    <property type="protein sequence ID" value="PWI57138.1"/>
    <property type="molecule type" value="Genomic_DNA"/>
</dbReference>
<evidence type="ECO:0000256" key="4">
    <source>
        <dbReference type="ARBA" id="ARBA00022989"/>
    </source>
</evidence>
<feature type="transmembrane region" description="Helical" evidence="6">
    <location>
        <begin position="7"/>
        <end position="24"/>
    </location>
</feature>
<reference evidence="7 8" key="1">
    <citation type="submission" date="2016-11" db="EMBL/GenBank/DDBJ databases">
        <title>Comparative genomics of Acidibacillus ferroxidans species.</title>
        <authorList>
            <person name="Oliveira G."/>
            <person name="Nunes G."/>
            <person name="Oliveira R."/>
            <person name="Araujo F."/>
            <person name="Salim A."/>
            <person name="Scholte L."/>
            <person name="Morais D."/>
            <person name="Nancucheo I."/>
            <person name="Johnson D.B."/>
            <person name="Grail B."/>
            <person name="Bittencourt J."/>
            <person name="Valadares R."/>
        </authorList>
    </citation>
    <scope>NUCLEOTIDE SEQUENCE [LARGE SCALE GENOMIC DNA]</scope>
    <source>
        <strain evidence="7 8">Y002</strain>
    </source>
</reference>
<gene>
    <name evidence="7" type="ORF">BM613_10310</name>
</gene>
<dbReference type="InterPro" id="IPR051461">
    <property type="entry name" value="UPF0750_membrane"/>
</dbReference>
<dbReference type="OrthoDB" id="2989050at2"/>
<evidence type="ECO:0000313" key="7">
    <source>
        <dbReference type="EMBL" id="PWI57138.1"/>
    </source>
</evidence>
<accession>A0A2U3D786</accession>
<keyword evidence="4 6" id="KW-1133">Transmembrane helix</keyword>
<keyword evidence="3 6" id="KW-0812">Transmembrane</keyword>
<comment type="caution">
    <text evidence="7">The sequence shown here is derived from an EMBL/GenBank/DDBJ whole genome shotgun (WGS) entry which is preliminary data.</text>
</comment>
<evidence type="ECO:0000256" key="2">
    <source>
        <dbReference type="ARBA" id="ARBA00022475"/>
    </source>
</evidence>
<feature type="transmembrane region" description="Helical" evidence="6">
    <location>
        <begin position="44"/>
        <end position="66"/>
    </location>
</feature>
<dbReference type="InterPro" id="IPR003740">
    <property type="entry name" value="YitT"/>
</dbReference>
<dbReference type="PANTHER" id="PTHR33545">
    <property type="entry name" value="UPF0750 MEMBRANE PROTEIN YITT-RELATED"/>
    <property type="match status" value="1"/>
</dbReference>
<feature type="transmembrane region" description="Helical" evidence="6">
    <location>
        <begin position="102"/>
        <end position="121"/>
    </location>
</feature>
<dbReference type="AlphaFoldDB" id="A0A2U3D786"/>
<evidence type="ECO:0000256" key="3">
    <source>
        <dbReference type="ARBA" id="ARBA00022692"/>
    </source>
</evidence>
<dbReference type="RefSeq" id="WP_109431109.1">
    <property type="nucleotide sequence ID" value="NZ_MPDK01000018.1"/>
</dbReference>
<evidence type="ECO:0000256" key="6">
    <source>
        <dbReference type="SAM" id="Phobius"/>
    </source>
</evidence>